<sequence>MQQAHIFTVFGLNSEVRQVLEQGFGSIWLVGEISNFTAASSGHWYFTLKDERAQIRGAMFRQANQRIRLRPQHGMQVLVRAKLTIYEPRGDYQLIVEHMEDAGLGLLQQQYEQLKTKLQAAGLFDPAHKQALPTTIRKVGVITSPTGAAVRDILAVLRRRDPSIEVVIYPSSVQGKSATAELLDMLQRAVTRNEVDVLILARGGGSLEDLWCFNDEALAHAIFQCPIPTISAVGHEVDFTISDFVADVRAPTPSAAAELISRDQRERIHQLAQLEQRALRAWQRLVGTHQQAQGYWFHRLQQQHPQRQIERNQQRVDELLQRSQYSLQRTLKQTTLRQQQLAVRLSTVHPERQLKRHQHELEQLQQRLYRVTSATVKQQQQRFAHLMQNLQLVSPLETIGRGYAVVQTLDGDVVRNPNQLAPQQEFRVRVAEGEFTALKTATTHTTKAT</sequence>
<comment type="catalytic activity">
    <reaction evidence="5 6">
        <text>Exonucleolytic cleavage in either 5'- to 3'- or 3'- to 5'-direction to yield nucleoside 5'-phosphates.</text>
        <dbReference type="EC" id="3.1.11.6"/>
    </reaction>
</comment>
<dbReference type="GO" id="GO:0005737">
    <property type="term" value="C:cytoplasm"/>
    <property type="evidence" value="ECO:0007669"/>
    <property type="project" value="UniProtKB-SubCell"/>
</dbReference>
<dbReference type="EC" id="3.1.11.6" evidence="5"/>
<protein>
    <recommendedName>
        <fullName evidence="5">Exodeoxyribonuclease 7 large subunit</fullName>
        <ecNumber evidence="5">3.1.11.6</ecNumber>
    </recommendedName>
    <alternativeName>
        <fullName evidence="5">Exodeoxyribonuclease VII large subunit</fullName>
        <shortName evidence="5">Exonuclease VII large subunit</shortName>
    </alternativeName>
</protein>
<evidence type="ECO:0000256" key="5">
    <source>
        <dbReference type="HAMAP-Rule" id="MF_00378"/>
    </source>
</evidence>
<organism evidence="9 10">
    <name type="scientific">Pseudidiomarina indica</name>
    <dbReference type="NCBI Taxonomy" id="1159017"/>
    <lineage>
        <taxon>Bacteria</taxon>
        <taxon>Pseudomonadati</taxon>
        <taxon>Pseudomonadota</taxon>
        <taxon>Gammaproteobacteria</taxon>
        <taxon>Alteromonadales</taxon>
        <taxon>Idiomarinaceae</taxon>
        <taxon>Pseudidiomarina</taxon>
    </lineage>
</organism>
<dbReference type="AlphaFoldDB" id="A0A1G6CW38"/>
<evidence type="ECO:0000313" key="10">
    <source>
        <dbReference type="Proteomes" id="UP000199626"/>
    </source>
</evidence>
<accession>A0A1G6CW38</accession>
<keyword evidence="2 5" id="KW-0540">Nuclease</keyword>
<evidence type="ECO:0000256" key="2">
    <source>
        <dbReference type="ARBA" id="ARBA00022722"/>
    </source>
</evidence>
<dbReference type="EMBL" id="FMXN01000007">
    <property type="protein sequence ID" value="SDB37084.1"/>
    <property type="molecule type" value="Genomic_DNA"/>
</dbReference>
<dbReference type="GO" id="GO:0003676">
    <property type="term" value="F:nucleic acid binding"/>
    <property type="evidence" value="ECO:0007669"/>
    <property type="project" value="InterPro"/>
</dbReference>
<dbReference type="CDD" id="cd04489">
    <property type="entry name" value="ExoVII_LU_OBF"/>
    <property type="match status" value="1"/>
</dbReference>
<dbReference type="Pfam" id="PF02601">
    <property type="entry name" value="Exonuc_VII_L"/>
    <property type="match status" value="1"/>
</dbReference>
<evidence type="ECO:0000256" key="3">
    <source>
        <dbReference type="ARBA" id="ARBA00022801"/>
    </source>
</evidence>
<dbReference type="PANTHER" id="PTHR30008">
    <property type="entry name" value="EXODEOXYRIBONUCLEASE 7 LARGE SUBUNIT"/>
    <property type="match status" value="1"/>
</dbReference>
<comment type="subcellular location">
    <subcellularLocation>
        <location evidence="5 6">Cytoplasm</location>
    </subcellularLocation>
</comment>
<dbReference type="InterPro" id="IPR020579">
    <property type="entry name" value="Exonuc_VII_lsu_C"/>
</dbReference>
<dbReference type="Proteomes" id="UP000199626">
    <property type="component" value="Unassembled WGS sequence"/>
</dbReference>
<feature type="domain" description="Exonuclease VII large subunit C-terminal" evidence="7">
    <location>
        <begin position="123"/>
        <end position="437"/>
    </location>
</feature>
<comment type="similarity">
    <text evidence="5 6">Belongs to the XseA family.</text>
</comment>
<name>A0A1G6CW38_9GAMM</name>
<dbReference type="GO" id="GO:0008855">
    <property type="term" value="F:exodeoxyribonuclease VII activity"/>
    <property type="evidence" value="ECO:0007669"/>
    <property type="project" value="UniProtKB-UniRule"/>
</dbReference>
<keyword evidence="3 5" id="KW-0378">Hydrolase</keyword>
<dbReference type="STRING" id="1159017.SAMN02927930_01416"/>
<dbReference type="InterPro" id="IPR025824">
    <property type="entry name" value="OB-fold_nuc-bd_dom"/>
</dbReference>
<dbReference type="OrthoDB" id="9802795at2"/>
<keyword evidence="10" id="KW-1185">Reference proteome</keyword>
<dbReference type="GO" id="GO:0006308">
    <property type="term" value="P:DNA catabolic process"/>
    <property type="evidence" value="ECO:0007669"/>
    <property type="project" value="UniProtKB-UniRule"/>
</dbReference>
<keyword evidence="4 5" id="KW-0269">Exonuclease</keyword>
<evidence type="ECO:0000256" key="4">
    <source>
        <dbReference type="ARBA" id="ARBA00022839"/>
    </source>
</evidence>
<comment type="function">
    <text evidence="5">Bidirectionally degrades single-stranded DNA into large acid-insoluble oligonucleotides, which are then degraded further into small acid-soluble oligonucleotides.</text>
</comment>
<evidence type="ECO:0000256" key="6">
    <source>
        <dbReference type="RuleBase" id="RU004355"/>
    </source>
</evidence>
<reference evidence="10" key="1">
    <citation type="submission" date="2016-10" db="EMBL/GenBank/DDBJ databases">
        <authorList>
            <person name="Varghese N."/>
            <person name="Submissions S."/>
        </authorList>
    </citation>
    <scope>NUCLEOTIDE SEQUENCE [LARGE SCALE GENOMIC DNA]</scope>
    <source>
        <strain evidence="10">CGMCC 1.10824</strain>
    </source>
</reference>
<gene>
    <name evidence="5" type="primary">xseA</name>
    <name evidence="9" type="ORF">SAMN02927930_01416</name>
</gene>
<dbReference type="GO" id="GO:0009318">
    <property type="term" value="C:exodeoxyribonuclease VII complex"/>
    <property type="evidence" value="ECO:0007669"/>
    <property type="project" value="UniProtKB-UniRule"/>
</dbReference>
<dbReference type="HAMAP" id="MF_00378">
    <property type="entry name" value="Exonuc_7_L"/>
    <property type="match status" value="1"/>
</dbReference>
<evidence type="ECO:0000259" key="8">
    <source>
        <dbReference type="Pfam" id="PF13742"/>
    </source>
</evidence>
<evidence type="ECO:0000259" key="7">
    <source>
        <dbReference type="Pfam" id="PF02601"/>
    </source>
</evidence>
<dbReference type="Pfam" id="PF13742">
    <property type="entry name" value="tRNA_anti_2"/>
    <property type="match status" value="1"/>
</dbReference>
<dbReference type="PANTHER" id="PTHR30008:SF0">
    <property type="entry name" value="EXODEOXYRIBONUCLEASE 7 LARGE SUBUNIT"/>
    <property type="match status" value="1"/>
</dbReference>
<dbReference type="InterPro" id="IPR003753">
    <property type="entry name" value="Exonuc_VII_L"/>
</dbReference>
<feature type="domain" description="OB-fold nucleic acid binding" evidence="8">
    <location>
        <begin position="7"/>
        <end position="100"/>
    </location>
</feature>
<evidence type="ECO:0000256" key="1">
    <source>
        <dbReference type="ARBA" id="ARBA00022490"/>
    </source>
</evidence>
<proteinExistence type="inferred from homology"/>
<keyword evidence="1 5" id="KW-0963">Cytoplasm</keyword>
<comment type="subunit">
    <text evidence="5">Heterooligomer composed of large and small subunits.</text>
</comment>
<evidence type="ECO:0000313" key="9">
    <source>
        <dbReference type="EMBL" id="SDB37084.1"/>
    </source>
</evidence>
<dbReference type="NCBIfam" id="TIGR00237">
    <property type="entry name" value="xseA"/>
    <property type="match status" value="1"/>
</dbReference>
<dbReference type="RefSeq" id="WP_092593136.1">
    <property type="nucleotide sequence ID" value="NZ_FMXN01000007.1"/>
</dbReference>